<keyword evidence="4" id="KW-0677">Repeat</keyword>
<feature type="region of interest" description="Disordered" evidence="10">
    <location>
        <begin position="849"/>
        <end position="916"/>
    </location>
</feature>
<dbReference type="Pfam" id="PF10541">
    <property type="entry name" value="KASH"/>
    <property type="match status" value="1"/>
</dbReference>
<feature type="topological domain" description="Cytoplasmic" evidence="8">
    <location>
        <begin position="1"/>
        <end position="3650"/>
    </location>
</feature>
<comment type="similarity">
    <text evidence="2">Belongs to the nesprin family.</text>
</comment>
<keyword evidence="7" id="KW-0539">Nucleus</keyword>
<dbReference type="GO" id="GO:0005640">
    <property type="term" value="C:nuclear outer membrane"/>
    <property type="evidence" value="ECO:0007669"/>
    <property type="project" value="TreeGrafter"/>
</dbReference>
<dbReference type="Proteomes" id="UP000515158">
    <property type="component" value="Unplaced"/>
</dbReference>
<keyword evidence="9" id="KW-0175">Coiled coil</keyword>
<dbReference type="OrthoDB" id="6618337at2759"/>
<evidence type="ECO:0000259" key="11">
    <source>
        <dbReference type="PROSITE" id="PS51049"/>
    </source>
</evidence>
<evidence type="ECO:0000313" key="12">
    <source>
        <dbReference type="Proteomes" id="UP000515158"/>
    </source>
</evidence>
<dbReference type="SUPFAM" id="SSF46966">
    <property type="entry name" value="Spectrin repeat"/>
    <property type="match status" value="7"/>
</dbReference>
<dbReference type="GO" id="GO:0051015">
    <property type="term" value="F:actin filament binding"/>
    <property type="evidence" value="ECO:0007669"/>
    <property type="project" value="TreeGrafter"/>
</dbReference>
<feature type="region of interest" description="Disordered" evidence="10">
    <location>
        <begin position="1259"/>
        <end position="1281"/>
    </location>
</feature>
<dbReference type="InParanoid" id="A0A6P8ZNV3"/>
<dbReference type="GO" id="GO:0034993">
    <property type="term" value="C:meiotic nuclear membrane microtubule tethering complex"/>
    <property type="evidence" value="ECO:0007669"/>
    <property type="project" value="TreeGrafter"/>
</dbReference>
<keyword evidence="12" id="KW-1185">Reference proteome</keyword>
<dbReference type="SMART" id="SM00150">
    <property type="entry name" value="SPEC"/>
    <property type="match status" value="7"/>
</dbReference>
<evidence type="ECO:0000256" key="1">
    <source>
        <dbReference type="ARBA" id="ARBA00004126"/>
    </source>
</evidence>
<evidence type="ECO:0000313" key="13">
    <source>
        <dbReference type="RefSeq" id="XP_034243004.1"/>
    </source>
</evidence>
<reference evidence="13" key="1">
    <citation type="submission" date="2025-08" db="UniProtKB">
        <authorList>
            <consortium name="RefSeq"/>
        </authorList>
    </citation>
    <scope>IDENTIFICATION</scope>
    <source>
        <tissue evidence="13">Total insect</tissue>
    </source>
</reference>
<evidence type="ECO:0000256" key="4">
    <source>
        <dbReference type="ARBA" id="ARBA00022737"/>
    </source>
</evidence>
<feature type="compositionally biased region" description="Basic residues" evidence="10">
    <location>
        <begin position="904"/>
        <end position="915"/>
    </location>
</feature>
<evidence type="ECO:0000256" key="7">
    <source>
        <dbReference type="ARBA" id="ARBA00023242"/>
    </source>
</evidence>
<evidence type="ECO:0000256" key="6">
    <source>
        <dbReference type="ARBA" id="ARBA00023136"/>
    </source>
</evidence>
<dbReference type="InterPro" id="IPR002017">
    <property type="entry name" value="Spectrin_repeat"/>
</dbReference>
<dbReference type="CDD" id="cd00176">
    <property type="entry name" value="SPEC"/>
    <property type="match status" value="1"/>
</dbReference>
<dbReference type="GO" id="GO:0007097">
    <property type="term" value="P:nuclear migration"/>
    <property type="evidence" value="ECO:0007669"/>
    <property type="project" value="TreeGrafter"/>
</dbReference>
<feature type="coiled-coil region" evidence="9">
    <location>
        <begin position="2262"/>
        <end position="2289"/>
    </location>
</feature>
<feature type="topological domain" description="Perinuclear space" evidence="8">
    <location>
        <begin position="3672"/>
        <end position="3700"/>
    </location>
</feature>
<dbReference type="Pfam" id="PF00435">
    <property type="entry name" value="Spectrin"/>
    <property type="match status" value="2"/>
</dbReference>
<evidence type="ECO:0000256" key="5">
    <source>
        <dbReference type="ARBA" id="ARBA00022989"/>
    </source>
</evidence>
<feature type="region of interest" description="Disordered" evidence="10">
    <location>
        <begin position="212"/>
        <end position="240"/>
    </location>
</feature>
<keyword evidence="3 8" id="KW-0812">Transmembrane</keyword>
<feature type="compositionally biased region" description="Low complexity" evidence="10">
    <location>
        <begin position="212"/>
        <end position="224"/>
    </location>
</feature>
<feature type="compositionally biased region" description="Polar residues" evidence="10">
    <location>
        <begin position="1199"/>
        <end position="1210"/>
    </location>
</feature>
<feature type="coiled-coil region" evidence="9">
    <location>
        <begin position="2875"/>
        <end position="2937"/>
    </location>
</feature>
<keyword evidence="5" id="KW-1133">Transmembrane helix</keyword>
<dbReference type="PANTHER" id="PTHR47535:SF10">
    <property type="entry name" value="MUSCLE-SPECIFIC PROTEIN 300 KDA"/>
    <property type="match status" value="1"/>
</dbReference>
<dbReference type="Gene3D" id="1.20.58.60">
    <property type="match status" value="7"/>
</dbReference>
<comment type="subcellular location">
    <subcellularLocation>
        <location evidence="1">Nucleus membrane</location>
    </subcellularLocation>
</comment>
<organism evidence="13">
    <name type="scientific">Thrips palmi</name>
    <name type="common">Melon thrips</name>
    <dbReference type="NCBI Taxonomy" id="161013"/>
    <lineage>
        <taxon>Eukaryota</taxon>
        <taxon>Metazoa</taxon>
        <taxon>Ecdysozoa</taxon>
        <taxon>Arthropoda</taxon>
        <taxon>Hexapoda</taxon>
        <taxon>Insecta</taxon>
        <taxon>Pterygota</taxon>
        <taxon>Neoptera</taxon>
        <taxon>Paraneoptera</taxon>
        <taxon>Thysanoptera</taxon>
        <taxon>Terebrantia</taxon>
        <taxon>Thripoidea</taxon>
        <taxon>Thripidae</taxon>
        <taxon>Thrips</taxon>
    </lineage>
</organism>
<evidence type="ECO:0000256" key="3">
    <source>
        <dbReference type="ARBA" id="ARBA00022692"/>
    </source>
</evidence>
<evidence type="ECO:0000256" key="2">
    <source>
        <dbReference type="ARBA" id="ARBA00008619"/>
    </source>
</evidence>
<dbReference type="InterPro" id="IPR018159">
    <property type="entry name" value="Spectrin/alpha-actinin"/>
</dbReference>
<dbReference type="InterPro" id="IPR012315">
    <property type="entry name" value="KASH"/>
</dbReference>
<dbReference type="GeneID" id="117646273"/>
<dbReference type="GO" id="GO:0005737">
    <property type="term" value="C:cytoplasm"/>
    <property type="evidence" value="ECO:0007669"/>
    <property type="project" value="TreeGrafter"/>
</dbReference>
<feature type="compositionally biased region" description="Basic and acidic residues" evidence="10">
    <location>
        <begin position="875"/>
        <end position="887"/>
    </location>
</feature>
<feature type="compositionally biased region" description="Polar residues" evidence="10">
    <location>
        <begin position="1219"/>
        <end position="1228"/>
    </location>
</feature>
<protein>
    <submittedName>
        <fullName evidence="13">Nesprin-1-like</fullName>
    </submittedName>
</protein>
<gene>
    <name evidence="13" type="primary">LOC117646273</name>
</gene>
<accession>A0A6P8ZNV3</accession>
<proteinExistence type="inferred from homology"/>
<feature type="region of interest" description="Disordered" evidence="10">
    <location>
        <begin position="1009"/>
        <end position="1228"/>
    </location>
</feature>
<evidence type="ECO:0000256" key="10">
    <source>
        <dbReference type="SAM" id="MobiDB-lite"/>
    </source>
</evidence>
<dbReference type="PANTHER" id="PTHR47535">
    <property type="entry name" value="MUSCLE-SPECIFIC PROTEIN 300 KDA, ISOFORM G"/>
    <property type="match status" value="1"/>
</dbReference>
<name>A0A6P8ZNV3_THRPL</name>
<dbReference type="SMART" id="SM01249">
    <property type="entry name" value="KASH"/>
    <property type="match status" value="1"/>
</dbReference>
<feature type="compositionally biased region" description="Polar residues" evidence="10">
    <location>
        <begin position="1178"/>
        <end position="1192"/>
    </location>
</feature>
<dbReference type="FunFam" id="1.20.58.60:FF:000171">
    <property type="entry name" value="Uncharacterized protein, isoform B"/>
    <property type="match status" value="1"/>
</dbReference>
<sequence length="3700" mass="410040">MPAALIDPARPRVIKRTIYIVVRPDGQEEVTQEDVDEHPEGGKPSIFSRLRKIIRKVIIGPDGKEQVTEEEAHFPELYVTQDDLKKRPDEWVRRVKLIRRVQLPDGSEQTTEEDAEEPEDAMPKGAKKKVTKLVYVIVLPDGKEQVVETDLDETKPGKFRVIRRVVRTITVKDGKRQVLDEKVEEPQQDEKPSALDKIIRALPSVFTFTIGPSPDMSGPSSSQGILSHPSDHKVGGEVAASLSSPSTKVIMRKVRVITKRIDNHGSVLESIEDREEPEVVTLDEFSDERLRQARKITVIIIHPDGSEDVSEEYVDEGDESLGDSDRKSSLNRLFQKTRKIFHKARSPDAALVEKEVPVDADQNKDDASTQVLVTNTVKSIRRIVKRVSIVDGKEVEIEEVLDEADTTDGHEGASTILDQTETMLSGQRPLVQPYGVDPPATDLEDGLVLSRLAKTIPLRKVSGDDGTNLNVFSYEGLLGATVIYVVVDEIVPSVDTGRIIKMRRVTKTVITPDGKESFEEHEDEPIDVTAEAKSLLWSRKTTRLTIAPDGTRHVTEEVERPSMPDKSDVENPKMLTTSRKTVQKVVAPDGQEHVYEKTFETPEIGTISATLVTPVSLGNIKDQASKALHQTSQDFVNAERLNHTESGSSPKTKSSDAPSTTLVTRLVKYVRKHIGLDGKESISEETREEDIEVPRGEKESKYRRTKIVTIIIDPSGKEHVTELYKDEPETPTPCSSPSQKTPVKTISVATSPLNPDPSVTKPSLKTVEVSLRLQENSGQKILAPQIKSSVTLEKSGANPTLELTKQWSTIDIPSTEVSEVIIPADESESLKDISISSSLVESTDILVPDDTISVDSPQPTEDILPKDPTTPLSDVDSKTKTLEHGYEPDDTTMDEFSLSDDVRHKGKKKTKKRQKLPVNWSDAETNVPKSSPATISVGGSIVSDEGAKAGVQTAAEVVVESPRSTANTLISSPDDLVRVVEENVVSRPASAEAGVLLAGQVAMSVPVLERVPTQEEGAQTTGTMRPETTTEDLSVQTVEEPTQEESVQTSPRHTEESPQKIAAELLEEGTQTTSPQLPELQSAHSQTVTQETKDDGIQTISPEPVQRPSTAELSMQTDTTKQSESGAQTSKPTSPLQEVQHVTTDHASVQTPVPTTDDQSVQTKSAEPVAETGVQAICATSETSQQTTTPDSSFKKTDLSNAGIQTSPVPMNSDDEHTSSASSDQPFEVSVKTSVTFAPGTDSFTVSDISLRKEDIDKMKRPKGKRGPDGKMMGHGKGSEGVVHTNVAVDPLGRVVTTVELSADPKTMTERFLEGERPQEQVKGLGSPVLPVSAINQLEGKLLRLKAGTQHPTRRPNVLYLAALQDSSSLDPDGEEKRVKQLEKELHSRGSNGEQIGQSGVAVIEAIASWLETIQYRIMVLQETHSKEGPSAERIQELGKLRSMTKRAQNTVQNTAKQLGTHREQFDPSLASLTEQGSVVESLAKSVMKQQQRDLARWEEFLNAVNVASVIAQESRGQVDGILSSDTPTRELIDILDQVEATNRSNMAKITTLLNDAHGLLRDFPGHALPPEIYSLQDSVRLLGRDITENREHLEQRISLAAEYEATLGELEQITDVAEALVTSPIVVSDLHQLQEEMQKHRKFFVNLSHCRSLLESLEGSLDPETRTSHAALHGRLHARATSILDAAASRSQQMALAASRWTLLDAGVREEKKWLQVARQRLPDLNSVTCNDYDQYISLHQSLQSDVALHHARILHLTNTAHTLQTMVSCPALENNYDEQLETVLALRDEVGDNLQRLQAFREAWKAYEALTDRLGFWLAEVEMDLTDMEAKAPTENMRRYWELKAQQEVHGQVRTEANAQLETALRVIPVSDEMSRRGEHSTLDERWRRVVARVDAIQAVLTSNLQANDVPVANKLHLLEKELQQLGAAFKDMNGVLKTQEELSLYVERLQVMRHRTIHIQEDLSRLGLLPTAESDRVGALLSSAKVLENVLSEELENAAALRDTLQSLDSGLTAVSREHQRDEDTLRCCAASEGEDSEVVQKAILECEGVGRDLEDQWQDLMALRQVLHTLPAGLRVSVSPGHLERRISASQDAHAGLEARCQALRGLLATRLKLWQTFEERLEAVRSSVQEADYMVELLSVGTALDLDRLVTATERLEAVRASLSERGDLVGSLALAAEPLRAVCCPEVAARVDAAVREAGDAYDGAQEQVALLTERYERVVTLWKRYRDAADQLRDFTDHLQLPPANLPPEELARAVQVTEEAVAAKQQRLEELRALAAEISESLGVPNLAQSANGGNGGLPLDAELAALDRRLAAVRDSIQSLDKVADSKQRADKQLSDTRAFLGTVHKDVSATPRTSESDAEAGERLVALREHLLQLGATEGHLQALRDDAVELTPHTPPATPDPTRETSVVEILELWQQVFRDTFLQYRSLSARLVRSEDGVAALRLWQEYLLNLQAFLSAGLPGDYDALTQHQHQCEVHENLLTSQASVLLAGPTLDRSDPAVQRQLEPLNALHNETLQRIGERNAAVRRRLDLWASYRAAQSALLHWLQAMERERGRLQLRYISLRRLPQLAQRIGELLDKLPTGEKQAGDLAALQGRLLAGCDEALATSVRMEYAAAQQRIGNLRAGLETWRDFLLKLQALANDFDVRAAAADKELADVGRALDALDAPNAPRRDAVASLAVVRGLQQRLDDAVADLERLGVSEEKLKEAVSPTDLKAAAQRVRLLWQRHADLEHRLRSRAHALQEADSERLRYVARADRFLRWAAEQTARLERLDKPGGHLEADLDLTGAEALRRLEAGVSGDVELKRREADWLMAATPGLAPGAAPAPATDPHQKQVEEARKRVRTAWTRVTTLLRARTDKLHSVIDTAAQLQKRLDELRARLFALEKQLKTPLELDAPTQKAVNKRLKEHEELQRRIEHEAKEFGEVNQLCDVVRGDCDASTAASVAKSMESVEARWKSVCALSTDRKRTIQDLWKLLQELMELCANQRKWLAGAEKTVREVRDAAAGPVSRRDLPKLVQRLDGVLREVEGRRNSLNVVETTYSRLSRELANCPSLLGESRGLAERWGAVGPAAQDLRHSLLTLAESHDKFEAAHKEAVLVLTQIDARLSQLQLQEPARRDPRQLQALTRDLESRSALLTTADQLGLELMRAAPPAEVERLQALVDEYQGLWKDVAQRLEQLSRQVDQGVQVTTLRFETEAAVQVDTLPKRLTARDGYLHELQGALRELRGSTDRLEDLLVDQHGQAQAGDTSLASSRALGKATAACEASHELVRHLHSLLVQQCGMTPDQALAEEVRVLEERFHALRDRARLREREIRDLRSSYIRDYALNCSHGKLTCPLCSRRNWQQLDNDLWRLEKWLEHAEGEQSLQVTPPTSIEQLEDIIQEQREFLLNLDSHRSIVKSLNIVGVHLADHTDDEDRARELRARLASANTRWEAVCRAAAVWQTRLQSALMENDEFHAILEEQTRWLITTEENIQSTEPVDVTEDLSVIETKYLKFRDLHAELERYEPRVMSLQEAADSLLRHTDAPAGSGSTLQRLTDLRLRLQSLRRLTALYCVKLGAVLGRSPDELVGSARVASLASLSSELLDQASGGQLHASSHSIQANADSGSGGDAVDTRVLTRGYRFLGRVLRASLPIQALMLLLLGVATLMPADQDYSCVLTNNFARSFEPMLRYPNGPPPI</sequence>
<evidence type="ECO:0000256" key="9">
    <source>
        <dbReference type="SAM" id="Coils"/>
    </source>
</evidence>
<dbReference type="KEGG" id="tpal:117646273"/>
<feature type="domain" description="KASH" evidence="11">
    <location>
        <begin position="3642"/>
        <end position="3700"/>
    </location>
</feature>
<feature type="compositionally biased region" description="Acidic residues" evidence="10">
    <location>
        <begin position="110"/>
        <end position="120"/>
    </location>
</feature>
<keyword evidence="6 8" id="KW-0472">Membrane</keyword>
<feature type="region of interest" description="Disordered" evidence="10">
    <location>
        <begin position="104"/>
        <end position="124"/>
    </location>
</feature>
<dbReference type="InterPro" id="IPR052403">
    <property type="entry name" value="LINC-complex_assoc"/>
</dbReference>
<feature type="compositionally biased region" description="Polar residues" evidence="10">
    <location>
        <begin position="1107"/>
        <end position="1165"/>
    </location>
</feature>
<evidence type="ECO:0000256" key="8">
    <source>
        <dbReference type="PROSITE-ProRule" id="PRU00385"/>
    </source>
</evidence>
<dbReference type="RefSeq" id="XP_034243004.1">
    <property type="nucleotide sequence ID" value="XM_034387113.1"/>
</dbReference>
<feature type="compositionally biased region" description="Polar residues" evidence="10">
    <location>
        <begin position="1031"/>
        <end position="1051"/>
    </location>
</feature>
<dbReference type="PROSITE" id="PS51049">
    <property type="entry name" value="KASH"/>
    <property type="match status" value="1"/>
</dbReference>